<dbReference type="PANTHER" id="PTHR30160">
    <property type="entry name" value="TETRAACYLDISACCHARIDE 4'-KINASE-RELATED"/>
    <property type="match status" value="1"/>
</dbReference>
<name>A0A932GSC4_UNCTE</name>
<dbReference type="InterPro" id="IPR002201">
    <property type="entry name" value="Glyco_trans_9"/>
</dbReference>
<dbReference type="Gene3D" id="3.40.50.2000">
    <property type="entry name" value="Glycogen Phosphorylase B"/>
    <property type="match status" value="2"/>
</dbReference>
<comment type="caution">
    <text evidence="3">The sequence shown here is derived from an EMBL/GenBank/DDBJ whole genome shotgun (WGS) entry which is preliminary data.</text>
</comment>
<dbReference type="EMBL" id="JACPSX010000294">
    <property type="protein sequence ID" value="MBI3016362.1"/>
    <property type="molecule type" value="Genomic_DNA"/>
</dbReference>
<dbReference type="InterPro" id="IPR051199">
    <property type="entry name" value="LPS_LOS_Heptosyltrfase"/>
</dbReference>
<evidence type="ECO:0000313" key="3">
    <source>
        <dbReference type="EMBL" id="MBI3016362.1"/>
    </source>
</evidence>
<dbReference type="PANTHER" id="PTHR30160:SF1">
    <property type="entry name" value="LIPOPOLYSACCHARIDE 1,2-N-ACETYLGLUCOSAMINETRANSFERASE-RELATED"/>
    <property type="match status" value="1"/>
</dbReference>
<dbReference type="Proteomes" id="UP000741360">
    <property type="component" value="Unassembled WGS sequence"/>
</dbReference>
<dbReference type="GO" id="GO:0005829">
    <property type="term" value="C:cytosol"/>
    <property type="evidence" value="ECO:0007669"/>
    <property type="project" value="TreeGrafter"/>
</dbReference>
<evidence type="ECO:0000256" key="2">
    <source>
        <dbReference type="ARBA" id="ARBA00022679"/>
    </source>
</evidence>
<dbReference type="SUPFAM" id="SSF53756">
    <property type="entry name" value="UDP-Glycosyltransferase/glycogen phosphorylase"/>
    <property type="match status" value="1"/>
</dbReference>
<evidence type="ECO:0000256" key="1">
    <source>
        <dbReference type="ARBA" id="ARBA00022676"/>
    </source>
</evidence>
<keyword evidence="2" id="KW-0808">Transferase</keyword>
<proteinExistence type="predicted"/>
<dbReference type="GO" id="GO:0008713">
    <property type="term" value="F:ADP-heptose-lipopolysaccharide heptosyltransferase activity"/>
    <property type="evidence" value="ECO:0007669"/>
    <property type="project" value="TreeGrafter"/>
</dbReference>
<dbReference type="CDD" id="cd03789">
    <property type="entry name" value="GT9_LPS_heptosyltransferase"/>
    <property type="match status" value="1"/>
</dbReference>
<evidence type="ECO:0000313" key="4">
    <source>
        <dbReference type="Proteomes" id="UP000741360"/>
    </source>
</evidence>
<dbReference type="NCBIfam" id="TIGR02201">
    <property type="entry name" value="heptsyl_trn_III"/>
    <property type="match status" value="1"/>
</dbReference>
<organism evidence="3 4">
    <name type="scientific">Tectimicrobiota bacterium</name>
    <dbReference type="NCBI Taxonomy" id="2528274"/>
    <lineage>
        <taxon>Bacteria</taxon>
        <taxon>Pseudomonadati</taxon>
        <taxon>Nitrospinota/Tectimicrobiota group</taxon>
        <taxon>Candidatus Tectimicrobiota</taxon>
    </lineage>
</organism>
<accession>A0A932GSC4</accession>
<sequence length="390" mass="43226">MLVSGPVRLPRAERILLIKLREIGDLLLTTPAVRAVRSAYPRSYLAMLVNSGTEEVVQGNPDLDEVLVFERGWKNLPFLERCWREGLFVAQVRKRRFDVVFDFTGGDRAAIVALFSGARVRVSYDFNRGFWGKRYLYTHQVEWGAQIKHMVEHSLDLVRPFIPVPAGYAPFMPCGREDRERVTARLEEAGAGGDGLRVHVHPTSKWFFKCWRDEAVAEVIDYLAGGLGAQVIVTSGPAAREVEKASRIVSICRHRPLNWAGRTTLKDLAALSGACHLFLGVDTGPMHIAAAVGTPVIALFGPSGEHQWGPWGEEHTVVAQPFPCRPCGQDGCYGSKRSECLEMIPAFEVKRAVDRVLLRRGFRLRAAAPFGLSPGEEMAVQQPSAGEGIR</sequence>
<gene>
    <name evidence="3" type="primary">rfaQ</name>
    <name evidence="3" type="ORF">HYY65_15155</name>
</gene>
<dbReference type="AlphaFoldDB" id="A0A932GSC4"/>
<dbReference type="GO" id="GO:0009244">
    <property type="term" value="P:lipopolysaccharide core region biosynthetic process"/>
    <property type="evidence" value="ECO:0007669"/>
    <property type="project" value="TreeGrafter"/>
</dbReference>
<dbReference type="InterPro" id="IPR011916">
    <property type="entry name" value="LipoPS_heptosylTferase-III"/>
</dbReference>
<keyword evidence="1" id="KW-0328">Glycosyltransferase</keyword>
<reference evidence="3" key="1">
    <citation type="submission" date="2020-07" db="EMBL/GenBank/DDBJ databases">
        <title>Huge and variable diversity of episymbiotic CPR bacteria and DPANN archaea in groundwater ecosystems.</title>
        <authorList>
            <person name="He C.Y."/>
            <person name="Keren R."/>
            <person name="Whittaker M."/>
            <person name="Farag I.F."/>
            <person name="Doudna J."/>
            <person name="Cate J.H.D."/>
            <person name="Banfield J.F."/>
        </authorList>
    </citation>
    <scope>NUCLEOTIDE SEQUENCE</scope>
    <source>
        <strain evidence="3">NC_groundwater_717_Ag_S-0.2um_59_8</strain>
    </source>
</reference>
<dbReference type="Pfam" id="PF01075">
    <property type="entry name" value="Glyco_transf_9"/>
    <property type="match status" value="1"/>
</dbReference>
<protein>
    <submittedName>
        <fullName evidence="3">Lipopolysaccharide heptosyltransferase III</fullName>
    </submittedName>
</protein>